<dbReference type="PANTHER" id="PTHR47036:SF1">
    <property type="entry name" value="COBALT-FACTOR III C(17)-METHYLTRANSFERASE-RELATED"/>
    <property type="match status" value="1"/>
</dbReference>
<dbReference type="EC" id="2.1.1.131" evidence="7"/>
<comment type="caution">
    <text evidence="7">The sequence shown here is derived from an EMBL/GenBank/DDBJ whole genome shotgun (WGS) entry which is preliminary data.</text>
</comment>
<evidence type="ECO:0000256" key="2">
    <source>
        <dbReference type="ARBA" id="ARBA00022573"/>
    </source>
</evidence>
<dbReference type="RefSeq" id="WP_048090765.1">
    <property type="nucleotide sequence ID" value="NZ_JMIY01000004.1"/>
</dbReference>
<dbReference type="CDD" id="cd11646">
    <property type="entry name" value="Precorrin_3B_C17_MT"/>
    <property type="match status" value="1"/>
</dbReference>
<name>A0A062V5A5_9EURY</name>
<evidence type="ECO:0000256" key="1">
    <source>
        <dbReference type="ARBA" id="ARBA00004953"/>
    </source>
</evidence>
<dbReference type="PANTHER" id="PTHR47036">
    <property type="entry name" value="COBALT-FACTOR III C(17)-METHYLTRANSFERASE-RELATED"/>
    <property type="match status" value="1"/>
</dbReference>
<accession>A0A062V5A5</accession>
<proteinExistence type="predicted"/>
<dbReference type="AlphaFoldDB" id="A0A062V5A5"/>
<keyword evidence="5" id="KW-0949">S-adenosyl-L-methionine</keyword>
<reference evidence="7 8" key="1">
    <citation type="journal article" date="2013" name="Nature">
        <title>Anaerobic oxidation of methane coupled to nitrate reduction in a novel archaeal lineage.</title>
        <authorList>
            <person name="Haroon M.F."/>
            <person name="Hu S."/>
            <person name="Shi Y."/>
            <person name="Imelfort M."/>
            <person name="Keller J."/>
            <person name="Hugenholtz P."/>
            <person name="Yuan Z."/>
            <person name="Tyson G.W."/>
        </authorList>
    </citation>
    <scope>NUCLEOTIDE SEQUENCE [LARGE SCALE GENOMIC DNA]</scope>
    <source>
        <strain evidence="7 8">ANME-2d</strain>
    </source>
</reference>
<dbReference type="NCBIfam" id="TIGR01466">
    <property type="entry name" value="cobJ_cbiH"/>
    <property type="match status" value="1"/>
</dbReference>
<dbReference type="Gene3D" id="3.40.1010.10">
    <property type="entry name" value="Cobalt-precorrin-4 Transmethylase, Domain 1"/>
    <property type="match status" value="1"/>
</dbReference>
<sequence length="255" mass="27925">MSQSRLQGKLYIVGIGPGSIEHLTKKAKDALLESEYVIGNGTYLDQIADVIKNAKIIRSGMGGEVERARRAVFLSRDHVVSIISGGDANVYGMAGIVFEVAEKESDIEIEVIPGVTALSAAASLLGAPVVSDFAAVSLSDLLTPIDLIERRLKSAAQADFVIAIYNPKSKSRRQNFGWAIEIIREYRSEDTPAGIVKNATREGETVIATTIGKIMEYNDVVDMSTIVLIGNSESRLWDSRNRIITPRGYQRKYEY</sequence>
<dbReference type="GO" id="GO:0032259">
    <property type="term" value="P:methylation"/>
    <property type="evidence" value="ECO:0007669"/>
    <property type="project" value="UniProtKB-KW"/>
</dbReference>
<dbReference type="InterPro" id="IPR014777">
    <property type="entry name" value="4pyrrole_Mease_sub1"/>
</dbReference>
<evidence type="ECO:0000256" key="3">
    <source>
        <dbReference type="ARBA" id="ARBA00022603"/>
    </source>
</evidence>
<keyword evidence="8" id="KW-1185">Reference proteome</keyword>
<dbReference type="PATRIC" id="fig|1392998.3.peg.1843"/>
<dbReference type="Pfam" id="PF00590">
    <property type="entry name" value="TP_methylase"/>
    <property type="match status" value="1"/>
</dbReference>
<dbReference type="InterPro" id="IPR035996">
    <property type="entry name" value="4pyrrol_Methylase_sf"/>
</dbReference>
<dbReference type="InterPro" id="IPR014776">
    <property type="entry name" value="4pyrrole_Mease_sub2"/>
</dbReference>
<evidence type="ECO:0000256" key="5">
    <source>
        <dbReference type="ARBA" id="ARBA00022691"/>
    </source>
</evidence>
<comment type="pathway">
    <text evidence="1">Cofactor biosynthesis; adenosylcobalamin biosynthesis.</text>
</comment>
<dbReference type="GO" id="GO:0009236">
    <property type="term" value="P:cobalamin biosynthetic process"/>
    <property type="evidence" value="ECO:0007669"/>
    <property type="project" value="UniProtKB-UniPathway"/>
</dbReference>
<evidence type="ECO:0000313" key="7">
    <source>
        <dbReference type="EMBL" id="KCZ71788.1"/>
    </source>
</evidence>
<gene>
    <name evidence="7" type="ORF">ANME2D_01843</name>
</gene>
<dbReference type="Proteomes" id="UP000027153">
    <property type="component" value="Unassembled WGS sequence"/>
</dbReference>
<keyword evidence="3 7" id="KW-0489">Methyltransferase</keyword>
<dbReference type="UniPathway" id="UPA00148"/>
<feature type="domain" description="Tetrapyrrole methylase" evidence="6">
    <location>
        <begin position="9"/>
        <end position="214"/>
    </location>
</feature>
<dbReference type="Gene3D" id="3.30.950.10">
    <property type="entry name" value="Methyltransferase, Cobalt-precorrin-4 Transmethylase, Domain 2"/>
    <property type="match status" value="1"/>
</dbReference>
<keyword evidence="2" id="KW-0169">Cobalamin biosynthesis</keyword>
<organism evidence="7 8">
    <name type="scientific">Candidatus Methanoperedens nitratireducens</name>
    <dbReference type="NCBI Taxonomy" id="1392998"/>
    <lineage>
        <taxon>Archaea</taxon>
        <taxon>Methanobacteriati</taxon>
        <taxon>Methanobacteriota</taxon>
        <taxon>Stenosarchaea group</taxon>
        <taxon>Methanomicrobia</taxon>
        <taxon>Methanosarcinales</taxon>
        <taxon>ANME-2 cluster</taxon>
        <taxon>Candidatus Methanoperedentaceae</taxon>
        <taxon>Candidatus Methanoperedens</taxon>
    </lineage>
</organism>
<dbReference type="GO" id="GO:0030789">
    <property type="term" value="F:precorrin-3B C17-methyltransferase activity"/>
    <property type="evidence" value="ECO:0007669"/>
    <property type="project" value="UniProtKB-EC"/>
</dbReference>
<dbReference type="InterPro" id="IPR051810">
    <property type="entry name" value="Precorrin_MeTrfase"/>
</dbReference>
<dbReference type="EMBL" id="JMIY01000004">
    <property type="protein sequence ID" value="KCZ71788.1"/>
    <property type="molecule type" value="Genomic_DNA"/>
</dbReference>
<keyword evidence="4 7" id="KW-0808">Transferase</keyword>
<evidence type="ECO:0000256" key="4">
    <source>
        <dbReference type="ARBA" id="ARBA00022679"/>
    </source>
</evidence>
<protein>
    <submittedName>
        <fullName evidence="7">Precorrin-3B C17-methyltransferase</fullName>
        <ecNumber evidence="7">2.1.1.131</ecNumber>
    </submittedName>
</protein>
<dbReference type="InterPro" id="IPR006363">
    <property type="entry name" value="Cbl_synth_CobJ/CibH_dom"/>
</dbReference>
<evidence type="ECO:0000259" key="6">
    <source>
        <dbReference type="Pfam" id="PF00590"/>
    </source>
</evidence>
<evidence type="ECO:0000313" key="8">
    <source>
        <dbReference type="Proteomes" id="UP000027153"/>
    </source>
</evidence>
<dbReference type="SUPFAM" id="SSF53790">
    <property type="entry name" value="Tetrapyrrole methylase"/>
    <property type="match status" value="1"/>
</dbReference>
<dbReference type="OrthoDB" id="35891at2157"/>
<dbReference type="InterPro" id="IPR000878">
    <property type="entry name" value="4pyrrol_Mease"/>
</dbReference>